<dbReference type="EMBL" id="GBRH01263808">
    <property type="protein sequence ID" value="JAD34087.1"/>
    <property type="molecule type" value="Transcribed_RNA"/>
</dbReference>
<organism evidence="1">
    <name type="scientific">Arundo donax</name>
    <name type="common">Giant reed</name>
    <name type="synonym">Donax arundinaceus</name>
    <dbReference type="NCBI Taxonomy" id="35708"/>
    <lineage>
        <taxon>Eukaryota</taxon>
        <taxon>Viridiplantae</taxon>
        <taxon>Streptophyta</taxon>
        <taxon>Embryophyta</taxon>
        <taxon>Tracheophyta</taxon>
        <taxon>Spermatophyta</taxon>
        <taxon>Magnoliopsida</taxon>
        <taxon>Liliopsida</taxon>
        <taxon>Poales</taxon>
        <taxon>Poaceae</taxon>
        <taxon>PACMAD clade</taxon>
        <taxon>Arundinoideae</taxon>
        <taxon>Arundineae</taxon>
        <taxon>Arundo</taxon>
    </lineage>
</organism>
<sequence>MWVFGVLKAWGLLDIDLFLYETI</sequence>
<evidence type="ECO:0000313" key="1">
    <source>
        <dbReference type="EMBL" id="JAD34087.1"/>
    </source>
</evidence>
<name>A0A0A8ZGX0_ARUDO</name>
<accession>A0A0A8ZGX0</accession>
<proteinExistence type="predicted"/>
<reference evidence="1" key="1">
    <citation type="submission" date="2014-09" db="EMBL/GenBank/DDBJ databases">
        <authorList>
            <person name="Magalhaes I.L.F."/>
            <person name="Oliveira U."/>
            <person name="Santos F.R."/>
            <person name="Vidigal T.H.D.A."/>
            <person name="Brescovit A.D."/>
            <person name="Santos A.J."/>
        </authorList>
    </citation>
    <scope>NUCLEOTIDE SEQUENCE</scope>
    <source>
        <tissue evidence="1">Shoot tissue taken approximately 20 cm above the soil surface</tissue>
    </source>
</reference>
<protein>
    <submittedName>
        <fullName evidence="1">Uncharacterized protein</fullName>
    </submittedName>
</protein>
<reference evidence="1" key="2">
    <citation type="journal article" date="2015" name="Data Brief">
        <title>Shoot transcriptome of the giant reed, Arundo donax.</title>
        <authorList>
            <person name="Barrero R.A."/>
            <person name="Guerrero F.D."/>
            <person name="Moolhuijzen P."/>
            <person name="Goolsby J.A."/>
            <person name="Tidwell J."/>
            <person name="Bellgard S.E."/>
            <person name="Bellgard M.I."/>
        </authorList>
    </citation>
    <scope>NUCLEOTIDE SEQUENCE</scope>
    <source>
        <tissue evidence="1">Shoot tissue taken approximately 20 cm above the soil surface</tissue>
    </source>
</reference>
<dbReference type="AlphaFoldDB" id="A0A0A8ZGX0"/>